<dbReference type="PANTHER" id="PTHR34299:SF1">
    <property type="entry name" value="DIACYLGLYCEROL KINASE"/>
    <property type="match status" value="1"/>
</dbReference>
<dbReference type="InterPro" id="IPR036945">
    <property type="entry name" value="DAGK_sf"/>
</dbReference>
<evidence type="ECO:0000256" key="6">
    <source>
        <dbReference type="ARBA" id="ARBA00022516"/>
    </source>
</evidence>
<evidence type="ECO:0000256" key="18">
    <source>
        <dbReference type="ARBA" id="ARBA00023209"/>
    </source>
</evidence>
<reference evidence="25 26" key="1">
    <citation type="journal article" date="2009" name="PLoS Genet.">
        <title>Adaptations to submarine hydrothermal environments exemplified by the genome of Nautilia profundicola.</title>
        <authorList>
            <person name="Campbell B.J."/>
            <person name="Smith J.L."/>
            <person name="Hanson T.E."/>
            <person name="Klotz M.G."/>
            <person name="Stein L.Y."/>
            <person name="Lee C.K."/>
            <person name="Wu D."/>
            <person name="Robinson J.M."/>
            <person name="Khouri H.M."/>
            <person name="Eisen J.A."/>
            <person name="Cary S.C."/>
        </authorList>
    </citation>
    <scope>NUCLEOTIDE SEQUENCE [LARGE SCALE GENOMIC DNA]</scope>
    <source>
        <strain evidence="26">ATCC BAA-1463 / DSM 18972 / AmH</strain>
    </source>
</reference>
<evidence type="ECO:0000256" key="10">
    <source>
        <dbReference type="ARBA" id="ARBA00022723"/>
    </source>
</evidence>
<dbReference type="AlphaFoldDB" id="B9L7R4"/>
<accession>B9L7R4</accession>
<evidence type="ECO:0000256" key="3">
    <source>
        <dbReference type="ARBA" id="ARBA00012133"/>
    </source>
</evidence>
<evidence type="ECO:0000256" key="13">
    <source>
        <dbReference type="ARBA" id="ARBA00022840"/>
    </source>
</evidence>
<protein>
    <recommendedName>
        <fullName evidence="4 24">Diacylglycerol kinase</fullName>
        <ecNumber evidence="3 24">2.7.1.107</ecNumber>
    </recommendedName>
</protein>
<dbReference type="RefSeq" id="WP_015902362.1">
    <property type="nucleotide sequence ID" value="NC_012115.1"/>
</dbReference>
<organism evidence="25 26">
    <name type="scientific">Nautilia profundicola (strain ATCC BAA-1463 / DSM 18972 / AmH)</name>
    <dbReference type="NCBI Taxonomy" id="598659"/>
    <lineage>
        <taxon>Bacteria</taxon>
        <taxon>Pseudomonadati</taxon>
        <taxon>Campylobacterota</taxon>
        <taxon>Epsilonproteobacteria</taxon>
        <taxon>Nautiliales</taxon>
        <taxon>Nautiliaceae</taxon>
        <taxon>Nautilia</taxon>
    </lineage>
</organism>
<evidence type="ECO:0000256" key="2">
    <source>
        <dbReference type="ARBA" id="ARBA00005967"/>
    </source>
</evidence>
<dbReference type="EC" id="2.7.1.107" evidence="3 24"/>
<dbReference type="GO" id="GO:0005524">
    <property type="term" value="F:ATP binding"/>
    <property type="evidence" value="ECO:0007669"/>
    <property type="project" value="UniProtKB-KW"/>
</dbReference>
<keyword evidence="11 22" id="KW-0547">Nucleotide-binding</keyword>
<dbReference type="InterPro" id="IPR000829">
    <property type="entry name" value="DAGK"/>
</dbReference>
<comment type="function">
    <text evidence="24">Catalyzes the ATP-dependent phosphorylation of sn-l,2-diacylglycerol (DAG) to phosphatidic acid. Involved in the recycling of diacylglycerol produced as a by-product during membrane-derived oligosaccharide (MDO) biosynthesis.</text>
</comment>
<evidence type="ECO:0000256" key="19">
    <source>
        <dbReference type="ARBA" id="ARBA00023264"/>
    </source>
</evidence>
<evidence type="ECO:0000256" key="4">
    <source>
        <dbReference type="ARBA" id="ARBA00017575"/>
    </source>
</evidence>
<feature type="binding site" evidence="22">
    <location>
        <begin position="91"/>
        <end position="92"/>
    </location>
    <ligand>
        <name>ATP</name>
        <dbReference type="ChEBI" id="CHEBI:30616"/>
    </ligand>
</feature>
<evidence type="ECO:0000256" key="8">
    <source>
        <dbReference type="ARBA" id="ARBA00022679"/>
    </source>
</evidence>
<evidence type="ECO:0000256" key="16">
    <source>
        <dbReference type="ARBA" id="ARBA00023098"/>
    </source>
</evidence>
<evidence type="ECO:0000256" key="14">
    <source>
        <dbReference type="ARBA" id="ARBA00022842"/>
    </source>
</evidence>
<comment type="cofactor">
    <cofactor evidence="23">
        <name>Mg(2+)</name>
        <dbReference type="ChEBI" id="CHEBI:18420"/>
    </cofactor>
    <text evidence="23">Mn(2+), Zn(2+), Cd(2+) and Co(2+) support activity to lesser extents.</text>
</comment>
<dbReference type="Proteomes" id="UP000000448">
    <property type="component" value="Chromosome"/>
</dbReference>
<dbReference type="GO" id="GO:0006654">
    <property type="term" value="P:phosphatidic acid biosynthetic process"/>
    <property type="evidence" value="ECO:0007669"/>
    <property type="project" value="InterPro"/>
</dbReference>
<feature type="binding site" evidence="22">
    <location>
        <position position="13"/>
    </location>
    <ligand>
        <name>ATP</name>
        <dbReference type="ChEBI" id="CHEBI:30616"/>
    </ligand>
</feature>
<sequence length="117" mass="13356">MKPDYQFFKNFAYARAGLKEVFQKEKSFRLEVMFFVILSITALVLPYPVWAKIFLIASMLVPLIVELLNSAIERVVDMVTSEYNELAKYAKDAAAAAVMLSLTFSGVVWLGVVIYFW</sequence>
<feature type="active site" description="Proton acceptor" evidence="20">
    <location>
        <position position="66"/>
    </location>
</feature>
<dbReference type="GO" id="GO:0004143">
    <property type="term" value="F:ATP-dependent diacylglycerol kinase activity"/>
    <property type="evidence" value="ECO:0007669"/>
    <property type="project" value="UniProtKB-EC"/>
</dbReference>
<dbReference type="PROSITE" id="PS01069">
    <property type="entry name" value="DAGK_PROKAR"/>
    <property type="match status" value="1"/>
</dbReference>
<dbReference type="OrthoDB" id="5460798at2"/>
<evidence type="ECO:0000256" key="9">
    <source>
        <dbReference type="ARBA" id="ARBA00022692"/>
    </source>
</evidence>
<dbReference type="eggNOG" id="COG0818">
    <property type="taxonomic scope" value="Bacteria"/>
</dbReference>
<dbReference type="PANTHER" id="PTHR34299">
    <property type="entry name" value="DIACYLGLYCEROL KINASE"/>
    <property type="match status" value="1"/>
</dbReference>
<evidence type="ECO:0000256" key="23">
    <source>
        <dbReference type="PIRSR" id="PIRSR600829-4"/>
    </source>
</evidence>
<evidence type="ECO:0000256" key="17">
    <source>
        <dbReference type="ARBA" id="ARBA00023136"/>
    </source>
</evidence>
<keyword evidence="14 23" id="KW-0460">Magnesium</keyword>
<feature type="binding site" evidence="22">
    <location>
        <position position="73"/>
    </location>
    <ligand>
        <name>ATP</name>
        <dbReference type="ChEBI" id="CHEBI:30616"/>
    </ligand>
</feature>
<dbReference type="Pfam" id="PF01219">
    <property type="entry name" value="DAGK_prokar"/>
    <property type="match status" value="1"/>
</dbReference>
<keyword evidence="17 24" id="KW-0472">Membrane</keyword>
<evidence type="ECO:0000256" key="20">
    <source>
        <dbReference type="PIRSR" id="PIRSR600829-1"/>
    </source>
</evidence>
<comment type="subcellular location">
    <subcellularLocation>
        <location evidence="1">Cell inner membrane</location>
        <topology evidence="1">Multi-pass membrane protein</topology>
    </subcellularLocation>
</comment>
<dbReference type="InterPro" id="IPR033718">
    <property type="entry name" value="DAGK_prok"/>
</dbReference>
<dbReference type="STRING" id="598659.NAMH_0249"/>
<keyword evidence="5" id="KW-1003">Cell membrane</keyword>
<feature type="binding site" evidence="23">
    <location>
        <position position="25"/>
    </location>
    <ligand>
        <name>a divalent metal cation</name>
        <dbReference type="ChEBI" id="CHEBI:60240"/>
    </ligand>
</feature>
<comment type="catalytic activity">
    <reaction evidence="24">
        <text>a 1,2-diacyl-sn-glycerol + ATP = a 1,2-diacyl-sn-glycero-3-phosphate + ADP + H(+)</text>
        <dbReference type="Rhea" id="RHEA:10272"/>
        <dbReference type="ChEBI" id="CHEBI:15378"/>
        <dbReference type="ChEBI" id="CHEBI:17815"/>
        <dbReference type="ChEBI" id="CHEBI:30616"/>
        <dbReference type="ChEBI" id="CHEBI:58608"/>
        <dbReference type="ChEBI" id="CHEBI:456216"/>
        <dbReference type="EC" id="2.7.1.107"/>
    </reaction>
</comment>
<dbReference type="KEGG" id="nam:NAMH_0249"/>
<feature type="transmembrane region" description="Helical" evidence="24">
    <location>
        <begin position="28"/>
        <end position="47"/>
    </location>
</feature>
<keyword evidence="8 24" id="KW-0808">Transferase</keyword>
<keyword evidence="12 24" id="KW-0418">Kinase</keyword>
<dbReference type="HOGENOM" id="CLU_112343_2_2_7"/>
<dbReference type="CDD" id="cd14264">
    <property type="entry name" value="DAGK_IM"/>
    <property type="match status" value="1"/>
</dbReference>
<evidence type="ECO:0000256" key="22">
    <source>
        <dbReference type="PIRSR" id="PIRSR600829-3"/>
    </source>
</evidence>
<dbReference type="Gene3D" id="1.10.287.3610">
    <property type="match status" value="1"/>
</dbReference>
<keyword evidence="16 24" id="KW-0443">Lipid metabolism</keyword>
<keyword evidence="19 24" id="KW-1208">Phospholipid metabolism</keyword>
<evidence type="ECO:0000313" key="26">
    <source>
        <dbReference type="Proteomes" id="UP000000448"/>
    </source>
</evidence>
<keyword evidence="7" id="KW-0997">Cell inner membrane</keyword>
<keyword evidence="9 24" id="KW-0812">Transmembrane</keyword>
<evidence type="ECO:0000256" key="24">
    <source>
        <dbReference type="RuleBase" id="RU363065"/>
    </source>
</evidence>
<feature type="binding site" evidence="21">
    <location>
        <position position="66"/>
    </location>
    <ligand>
        <name>substrate</name>
    </ligand>
</feature>
<proteinExistence type="inferred from homology"/>
<name>B9L7R4_NAUPA</name>
<evidence type="ECO:0000256" key="15">
    <source>
        <dbReference type="ARBA" id="ARBA00022989"/>
    </source>
</evidence>
<evidence type="ECO:0000256" key="21">
    <source>
        <dbReference type="PIRSR" id="PIRSR600829-2"/>
    </source>
</evidence>
<evidence type="ECO:0000256" key="5">
    <source>
        <dbReference type="ARBA" id="ARBA00022475"/>
    </source>
</evidence>
<keyword evidence="26" id="KW-1185">Reference proteome</keyword>
<evidence type="ECO:0000256" key="7">
    <source>
        <dbReference type="ARBA" id="ARBA00022519"/>
    </source>
</evidence>
<evidence type="ECO:0000313" key="25">
    <source>
        <dbReference type="EMBL" id="ACM93310.1"/>
    </source>
</evidence>
<keyword evidence="6" id="KW-0444">Lipid biosynthesis</keyword>
<keyword evidence="18" id="KW-0594">Phospholipid biosynthesis</keyword>
<feature type="transmembrane region" description="Helical" evidence="24">
    <location>
        <begin position="93"/>
        <end position="116"/>
    </location>
</feature>
<feature type="transmembrane region" description="Helical" evidence="24">
    <location>
        <begin position="53"/>
        <end position="72"/>
    </location>
</feature>
<evidence type="ECO:0000256" key="12">
    <source>
        <dbReference type="ARBA" id="ARBA00022777"/>
    </source>
</evidence>
<evidence type="ECO:0000256" key="1">
    <source>
        <dbReference type="ARBA" id="ARBA00004429"/>
    </source>
</evidence>
<dbReference type="GO" id="GO:0005886">
    <property type="term" value="C:plasma membrane"/>
    <property type="evidence" value="ECO:0007669"/>
    <property type="project" value="UniProtKB-SubCell"/>
</dbReference>
<dbReference type="EMBL" id="CP001279">
    <property type="protein sequence ID" value="ACM93310.1"/>
    <property type="molecule type" value="Genomic_DNA"/>
</dbReference>
<keyword evidence="10 23" id="KW-0479">Metal-binding</keyword>
<keyword evidence="13 22" id="KW-0067">ATP-binding</keyword>
<feature type="binding site" evidence="23">
    <location>
        <position position="73"/>
    </location>
    <ligand>
        <name>a divalent metal cation</name>
        <dbReference type="ChEBI" id="CHEBI:60240"/>
    </ligand>
</feature>
<dbReference type="GO" id="GO:0046872">
    <property type="term" value="F:metal ion binding"/>
    <property type="evidence" value="ECO:0007669"/>
    <property type="project" value="UniProtKB-KW"/>
</dbReference>
<evidence type="ECO:0000256" key="11">
    <source>
        <dbReference type="ARBA" id="ARBA00022741"/>
    </source>
</evidence>
<keyword evidence="15 24" id="KW-1133">Transmembrane helix</keyword>
<gene>
    <name evidence="25" type="ordered locus">NAMH_0249</name>
</gene>
<comment type="similarity">
    <text evidence="2 24">Belongs to the bacterial diacylglycerol kinase family.</text>
</comment>
<feature type="binding site" evidence="22">
    <location>
        <position position="25"/>
    </location>
    <ligand>
        <name>ATP</name>
        <dbReference type="ChEBI" id="CHEBI:30616"/>
    </ligand>
</feature>